<keyword evidence="2" id="KW-1185">Reference proteome</keyword>
<dbReference type="Pfam" id="PF11576">
    <property type="entry name" value="HcgB"/>
    <property type="match status" value="1"/>
</dbReference>
<name>A0A371NCJ3_9EURY</name>
<reference evidence="1 2" key="1">
    <citation type="submission" date="2018-07" db="EMBL/GenBank/DDBJ databases">
        <title>Genomic Encyclopedia of Type Strains, Phase IV (KMG-IV): sequencing the most valuable type-strain genomes for metagenomic binning, comparative biology and taxonomic classification.</title>
        <authorList>
            <person name="Goeker M."/>
        </authorList>
    </citation>
    <scope>NUCLEOTIDE SEQUENCE [LARGE SCALE GENOMIC DNA]</scope>
    <source>
        <strain evidence="1 2">DSM 7466</strain>
    </source>
</reference>
<dbReference type="InterPro" id="IPR010254">
    <property type="entry name" value="B12-dep_deHydtase_bsu"/>
</dbReference>
<sequence length="156" mass="17552">MLEDLIGKAYLESAEDRRRGDRSEEVEAIREYIRSARRTVVPNWNAEKVDAINDVLRSFNLREAEHLQFNTNWADLTRMPALTKALMALDISGADLVIARGRLGVPGSGSLLVIMDSRGRLLSAAMSPPHVIHSMEVREAVRSEMTHALERIGFKR</sequence>
<evidence type="ECO:0000313" key="2">
    <source>
        <dbReference type="Proteomes" id="UP000256864"/>
    </source>
</evidence>
<dbReference type="GeneID" id="24854268"/>
<comment type="caution">
    <text evidence="1">The sequence shown here is derived from an EMBL/GenBank/DDBJ whole genome shotgun (WGS) entry which is preliminary data.</text>
</comment>
<organism evidence="1 2">
    <name type="scientific">Methanothermobacter defluvii</name>
    <dbReference type="NCBI Taxonomy" id="49339"/>
    <lineage>
        <taxon>Archaea</taxon>
        <taxon>Methanobacteriati</taxon>
        <taxon>Methanobacteriota</taxon>
        <taxon>Methanomada group</taxon>
        <taxon>Methanobacteria</taxon>
        <taxon>Methanobacteriales</taxon>
        <taxon>Methanobacteriaceae</taxon>
        <taxon>Methanothermobacter</taxon>
    </lineage>
</organism>
<dbReference type="InterPro" id="IPR012019">
    <property type="entry name" value="HcgB"/>
</dbReference>
<dbReference type="Gene3D" id="1.10.287.470">
    <property type="entry name" value="Helix hairpin bin"/>
    <property type="match status" value="1"/>
</dbReference>
<dbReference type="PROSITE" id="PS50890">
    <property type="entry name" value="PUA"/>
    <property type="match status" value="1"/>
</dbReference>
<protein>
    <recommendedName>
        <fullName evidence="3">DUF3236 family protein</fullName>
    </recommendedName>
</protein>
<accession>A0A371NCJ3</accession>
<proteinExistence type="predicted"/>
<dbReference type="EMBL" id="QREL01000001">
    <property type="protein sequence ID" value="REE28235.1"/>
    <property type="molecule type" value="Genomic_DNA"/>
</dbReference>
<dbReference type="RefSeq" id="WP_048175715.1">
    <property type="nucleotide sequence ID" value="NZ_QREL01000001.1"/>
</dbReference>
<dbReference type="PIRSF" id="PIRSF005018">
    <property type="entry name" value="UCP005018"/>
    <property type="match status" value="1"/>
</dbReference>
<dbReference type="Gene3D" id="3.40.50.10150">
    <property type="entry name" value="B12-dependent dehydatase associated subunit"/>
    <property type="match status" value="1"/>
</dbReference>
<evidence type="ECO:0000313" key="1">
    <source>
        <dbReference type="EMBL" id="REE28235.1"/>
    </source>
</evidence>
<gene>
    <name evidence="1" type="ORF">C7452_0236</name>
</gene>
<dbReference type="Proteomes" id="UP000256864">
    <property type="component" value="Unassembled WGS sequence"/>
</dbReference>
<evidence type="ECO:0008006" key="3">
    <source>
        <dbReference type="Google" id="ProtNLM"/>
    </source>
</evidence>
<dbReference type="AlphaFoldDB" id="A0A371NCJ3"/>